<feature type="non-terminal residue" evidence="2">
    <location>
        <position position="131"/>
    </location>
</feature>
<protein>
    <recommendedName>
        <fullName evidence="1">Glycosyltransferase subfamily 4-like N-terminal domain-containing protein</fullName>
    </recommendedName>
</protein>
<evidence type="ECO:0000313" key="3">
    <source>
        <dbReference type="Proteomes" id="UP000319353"/>
    </source>
</evidence>
<feature type="domain" description="Glycosyltransferase subfamily 4-like N-terminal" evidence="1">
    <location>
        <begin position="17"/>
        <end position="131"/>
    </location>
</feature>
<gene>
    <name evidence="2" type="ORF">E6H01_04215</name>
</gene>
<name>A0A537L8P4_9BACT</name>
<evidence type="ECO:0000259" key="1">
    <source>
        <dbReference type="Pfam" id="PF13439"/>
    </source>
</evidence>
<sequence length="131" mass="14102">MGPVRRVLFVNPGRDLGGAERSLLLLLGTLPQFGVEPTVAVFGSGPFYAALAQLQVPTIVLDVPTRLRRASRYTLPRRVATAALFALYTMPSAMRLARLARRVGADLLHSNGLKAHVLAGLAGHLVRRPVV</sequence>
<proteinExistence type="predicted"/>
<dbReference type="AlphaFoldDB" id="A0A537L8P4"/>
<accession>A0A537L8P4</accession>
<reference evidence="2 3" key="1">
    <citation type="journal article" date="2019" name="Nat. Microbiol.">
        <title>Mediterranean grassland soil C-N compound turnover is dependent on rainfall and depth, and is mediated by genomically divergent microorganisms.</title>
        <authorList>
            <person name="Diamond S."/>
            <person name="Andeer P.F."/>
            <person name="Li Z."/>
            <person name="Crits-Christoph A."/>
            <person name="Burstein D."/>
            <person name="Anantharaman K."/>
            <person name="Lane K.R."/>
            <person name="Thomas B.C."/>
            <person name="Pan C."/>
            <person name="Northen T.R."/>
            <person name="Banfield J.F."/>
        </authorList>
    </citation>
    <scope>NUCLEOTIDE SEQUENCE [LARGE SCALE GENOMIC DNA]</scope>
    <source>
        <strain evidence="2">NP_4</strain>
    </source>
</reference>
<comment type="caution">
    <text evidence="2">The sequence shown here is derived from an EMBL/GenBank/DDBJ whole genome shotgun (WGS) entry which is preliminary data.</text>
</comment>
<dbReference type="Pfam" id="PF13439">
    <property type="entry name" value="Glyco_transf_4"/>
    <property type="match status" value="1"/>
</dbReference>
<organism evidence="2 3">
    <name type="scientific">Candidatus Segetimicrobium genomatis</name>
    <dbReference type="NCBI Taxonomy" id="2569760"/>
    <lineage>
        <taxon>Bacteria</taxon>
        <taxon>Bacillati</taxon>
        <taxon>Candidatus Sysuimicrobiota</taxon>
        <taxon>Candidatus Sysuimicrobiia</taxon>
        <taxon>Candidatus Sysuimicrobiales</taxon>
        <taxon>Candidatus Segetimicrobiaceae</taxon>
        <taxon>Candidatus Segetimicrobium</taxon>
    </lineage>
</organism>
<dbReference type="Proteomes" id="UP000319353">
    <property type="component" value="Unassembled WGS sequence"/>
</dbReference>
<evidence type="ECO:0000313" key="2">
    <source>
        <dbReference type="EMBL" id="TMJ04395.1"/>
    </source>
</evidence>
<dbReference type="InterPro" id="IPR028098">
    <property type="entry name" value="Glyco_trans_4-like_N"/>
</dbReference>
<dbReference type="Gene3D" id="3.40.50.2000">
    <property type="entry name" value="Glycogen Phosphorylase B"/>
    <property type="match status" value="1"/>
</dbReference>
<dbReference type="EMBL" id="VBAL01000043">
    <property type="protein sequence ID" value="TMJ04395.1"/>
    <property type="molecule type" value="Genomic_DNA"/>
</dbReference>
<dbReference type="SUPFAM" id="SSF53756">
    <property type="entry name" value="UDP-Glycosyltransferase/glycogen phosphorylase"/>
    <property type="match status" value="1"/>
</dbReference>